<evidence type="ECO:0000313" key="7">
    <source>
        <dbReference type="EMBL" id="QDU70400.1"/>
    </source>
</evidence>
<dbReference type="Pfam" id="PF00753">
    <property type="entry name" value="Lactamase_B"/>
    <property type="match status" value="1"/>
</dbReference>
<evidence type="ECO:0000256" key="4">
    <source>
        <dbReference type="ARBA" id="ARBA00022833"/>
    </source>
</evidence>
<evidence type="ECO:0000313" key="8">
    <source>
        <dbReference type="Proteomes" id="UP000320386"/>
    </source>
</evidence>
<feature type="domain" description="Metallo-beta-lactamase" evidence="6">
    <location>
        <begin position="101"/>
        <end position="308"/>
    </location>
</feature>
<dbReference type="GO" id="GO:0046872">
    <property type="term" value="F:metal ion binding"/>
    <property type="evidence" value="ECO:0007669"/>
    <property type="project" value="UniProtKB-KW"/>
</dbReference>
<dbReference type="InterPro" id="IPR001279">
    <property type="entry name" value="Metallo-B-lactamas"/>
</dbReference>
<keyword evidence="8" id="KW-1185">Reference proteome</keyword>
<dbReference type="CDD" id="cd07720">
    <property type="entry name" value="OPHC2-like_MBL-fold"/>
    <property type="match status" value="1"/>
</dbReference>
<protein>
    <submittedName>
        <fullName evidence="7">N-acyl homoserine lactonase</fullName>
        <ecNumber evidence="7">3.1.1.81</ecNumber>
    </submittedName>
</protein>
<dbReference type="EMBL" id="CP036280">
    <property type="protein sequence ID" value="QDU70400.1"/>
    <property type="molecule type" value="Genomic_DNA"/>
</dbReference>
<dbReference type="PANTHER" id="PTHR42978">
    <property type="entry name" value="QUORUM-QUENCHING LACTONASE YTNP-RELATED-RELATED"/>
    <property type="match status" value="1"/>
</dbReference>
<keyword evidence="3 7" id="KW-0378">Hydrolase</keyword>
<sequence length="334" mass="36001" precursor="true">MNNKHDAISRRDVFRLGLTASATLGLASLAHAQDAEPQPQADPATQGAGFYRFNLGELEIAVIADGTFQAPAATFAANQTEETAAAEARKHFADPEAMTCHVNGLIVRSTDTVTLIDTGCGANFGPTLGKTPDNLTRFGIRPEDVSTVVFTHLHIDHCGGVVGEHDASLYPNAEFVTTQAERDFWTQNPDLSKTGIPANTRDYLINIAQQAATNTADRTRIIQPGKEIVPGITSVDLPGHTPGHIGVMLDSRGETLFFVTDAIHNAKIQMANPTWHVAFDTDPVQAAKMRQRALDRAAVEKLMIAGSHLPFPAVGHVRPLGGGYEWEPVAWAWN</sequence>
<proteinExistence type="inferred from homology"/>
<dbReference type="Proteomes" id="UP000320386">
    <property type="component" value="Chromosome"/>
</dbReference>
<feature type="chain" id="PRO_5022068037" evidence="5">
    <location>
        <begin position="33"/>
        <end position="334"/>
    </location>
</feature>
<reference evidence="7 8" key="1">
    <citation type="submission" date="2019-02" db="EMBL/GenBank/DDBJ databases">
        <title>Deep-cultivation of Planctomycetes and their phenomic and genomic characterization uncovers novel biology.</title>
        <authorList>
            <person name="Wiegand S."/>
            <person name="Jogler M."/>
            <person name="Boedeker C."/>
            <person name="Pinto D."/>
            <person name="Vollmers J."/>
            <person name="Rivas-Marin E."/>
            <person name="Kohn T."/>
            <person name="Peeters S.H."/>
            <person name="Heuer A."/>
            <person name="Rast P."/>
            <person name="Oberbeckmann S."/>
            <person name="Bunk B."/>
            <person name="Jeske O."/>
            <person name="Meyerdierks A."/>
            <person name="Storesund J.E."/>
            <person name="Kallscheuer N."/>
            <person name="Luecker S."/>
            <person name="Lage O.M."/>
            <person name="Pohl T."/>
            <person name="Merkel B.J."/>
            <person name="Hornburger P."/>
            <person name="Mueller R.-W."/>
            <person name="Bruemmer F."/>
            <person name="Labrenz M."/>
            <person name="Spormann A.M."/>
            <person name="Op den Camp H."/>
            <person name="Overmann J."/>
            <person name="Amann R."/>
            <person name="Jetten M.S.M."/>
            <person name="Mascher T."/>
            <person name="Medema M.H."/>
            <person name="Devos D.P."/>
            <person name="Kaster A.-K."/>
            <person name="Ovreas L."/>
            <person name="Rohde M."/>
            <person name="Galperin M.Y."/>
            <person name="Jogler C."/>
        </authorList>
    </citation>
    <scope>NUCLEOTIDE SEQUENCE [LARGE SCALE GENOMIC DNA]</scope>
    <source>
        <strain evidence="7 8">Pan265</strain>
    </source>
</reference>
<dbReference type="AlphaFoldDB" id="A0A518BTU4"/>
<evidence type="ECO:0000256" key="1">
    <source>
        <dbReference type="ARBA" id="ARBA00007749"/>
    </source>
</evidence>
<keyword evidence="2" id="KW-0479">Metal-binding</keyword>
<dbReference type="EC" id="3.1.1.81" evidence="7"/>
<feature type="signal peptide" evidence="5">
    <location>
        <begin position="1"/>
        <end position="32"/>
    </location>
</feature>
<dbReference type="PANTHER" id="PTHR42978:SF6">
    <property type="entry name" value="QUORUM-QUENCHING LACTONASE YTNP-RELATED"/>
    <property type="match status" value="1"/>
</dbReference>
<dbReference type="PROSITE" id="PS51318">
    <property type="entry name" value="TAT"/>
    <property type="match status" value="1"/>
</dbReference>
<keyword evidence="5" id="KW-0732">Signal</keyword>
<organism evidence="7 8">
    <name type="scientific">Mucisphaera calidilacus</name>
    <dbReference type="NCBI Taxonomy" id="2527982"/>
    <lineage>
        <taxon>Bacteria</taxon>
        <taxon>Pseudomonadati</taxon>
        <taxon>Planctomycetota</taxon>
        <taxon>Phycisphaerae</taxon>
        <taxon>Phycisphaerales</taxon>
        <taxon>Phycisphaeraceae</taxon>
        <taxon>Mucisphaera</taxon>
    </lineage>
</organism>
<keyword evidence="4" id="KW-0862">Zinc</keyword>
<evidence type="ECO:0000256" key="5">
    <source>
        <dbReference type="SAM" id="SignalP"/>
    </source>
</evidence>
<dbReference type="KEGG" id="mcad:Pan265_02270"/>
<evidence type="ECO:0000259" key="6">
    <source>
        <dbReference type="SMART" id="SM00849"/>
    </source>
</evidence>
<dbReference type="InterPro" id="IPR051013">
    <property type="entry name" value="MBL_superfamily_lactonases"/>
</dbReference>
<gene>
    <name evidence="7" type="ORF">Pan265_02270</name>
</gene>
<dbReference type="GO" id="GO:0102007">
    <property type="term" value="F:acyl-L-homoserine-lactone lactonohydrolase activity"/>
    <property type="evidence" value="ECO:0007669"/>
    <property type="project" value="UniProtKB-EC"/>
</dbReference>
<dbReference type="Gene3D" id="3.60.15.10">
    <property type="entry name" value="Ribonuclease Z/Hydroxyacylglutathione hydrolase-like"/>
    <property type="match status" value="1"/>
</dbReference>
<comment type="similarity">
    <text evidence="1">Belongs to the metallo-beta-lactamase superfamily.</text>
</comment>
<dbReference type="InterPro" id="IPR006311">
    <property type="entry name" value="TAT_signal"/>
</dbReference>
<dbReference type="RefSeq" id="WP_236254540.1">
    <property type="nucleotide sequence ID" value="NZ_CP036280.1"/>
</dbReference>
<dbReference type="SMART" id="SM00849">
    <property type="entry name" value="Lactamase_B"/>
    <property type="match status" value="1"/>
</dbReference>
<evidence type="ECO:0000256" key="3">
    <source>
        <dbReference type="ARBA" id="ARBA00022801"/>
    </source>
</evidence>
<dbReference type="SUPFAM" id="SSF56281">
    <property type="entry name" value="Metallo-hydrolase/oxidoreductase"/>
    <property type="match status" value="1"/>
</dbReference>
<dbReference type="InterPro" id="IPR036866">
    <property type="entry name" value="RibonucZ/Hydroxyglut_hydro"/>
</dbReference>
<evidence type="ECO:0000256" key="2">
    <source>
        <dbReference type="ARBA" id="ARBA00022723"/>
    </source>
</evidence>
<accession>A0A518BTU4</accession>
<name>A0A518BTU4_9BACT</name>